<gene>
    <name evidence="1" type="ORF">HNR07_002224</name>
</gene>
<organism evidence="1 2">
    <name type="scientific">Nocardiopsis metallicus</name>
    <dbReference type="NCBI Taxonomy" id="179819"/>
    <lineage>
        <taxon>Bacteria</taxon>
        <taxon>Bacillati</taxon>
        <taxon>Actinomycetota</taxon>
        <taxon>Actinomycetes</taxon>
        <taxon>Streptosporangiales</taxon>
        <taxon>Nocardiopsidaceae</taxon>
        <taxon>Nocardiopsis</taxon>
    </lineage>
</organism>
<dbReference type="AlphaFoldDB" id="A0A840WHA8"/>
<accession>A0A840WHA8</accession>
<dbReference type="EMBL" id="JACHDO010000001">
    <property type="protein sequence ID" value="MBB5491087.1"/>
    <property type="molecule type" value="Genomic_DNA"/>
</dbReference>
<comment type="caution">
    <text evidence="1">The sequence shown here is derived from an EMBL/GenBank/DDBJ whole genome shotgun (WGS) entry which is preliminary data.</text>
</comment>
<evidence type="ECO:0000313" key="2">
    <source>
        <dbReference type="Proteomes" id="UP000579647"/>
    </source>
</evidence>
<evidence type="ECO:0000313" key="1">
    <source>
        <dbReference type="EMBL" id="MBB5491087.1"/>
    </source>
</evidence>
<dbReference type="Proteomes" id="UP000579647">
    <property type="component" value="Unassembled WGS sequence"/>
</dbReference>
<protein>
    <submittedName>
        <fullName evidence="1">Uncharacterized protein</fullName>
    </submittedName>
</protein>
<keyword evidence="2" id="KW-1185">Reference proteome</keyword>
<reference evidence="1 2" key="1">
    <citation type="submission" date="2020-08" db="EMBL/GenBank/DDBJ databases">
        <title>Sequencing the genomes of 1000 actinobacteria strains.</title>
        <authorList>
            <person name="Klenk H.-P."/>
        </authorList>
    </citation>
    <scope>NUCLEOTIDE SEQUENCE [LARGE SCALE GENOMIC DNA]</scope>
    <source>
        <strain evidence="1 2">DSM 44598</strain>
    </source>
</reference>
<sequence>MRFELDSCVLANLGYEFSESALSDTISKSACAFPRISMAASVWVSFLARIRQGSDRVF</sequence>
<proteinExistence type="predicted"/>
<name>A0A840WHA8_9ACTN</name>